<evidence type="ECO:0000259" key="1">
    <source>
        <dbReference type="PROSITE" id="PS51186"/>
    </source>
</evidence>
<dbReference type="AlphaFoldDB" id="A0A7W9JFD9"/>
<evidence type="ECO:0000313" key="2">
    <source>
        <dbReference type="EMBL" id="MBB5840790.1"/>
    </source>
</evidence>
<dbReference type="Proteomes" id="UP000549971">
    <property type="component" value="Unassembled WGS sequence"/>
</dbReference>
<feature type="domain" description="N-acetyltransferase" evidence="1">
    <location>
        <begin position="197"/>
        <end position="381"/>
    </location>
</feature>
<dbReference type="PANTHER" id="PTHR43441:SF10">
    <property type="entry name" value="ACETYLTRANSFERASE"/>
    <property type="match status" value="1"/>
</dbReference>
<organism evidence="2 3">
    <name type="scientific">Kribbella italica</name>
    <dbReference type="NCBI Taxonomy" id="1540520"/>
    <lineage>
        <taxon>Bacteria</taxon>
        <taxon>Bacillati</taxon>
        <taxon>Actinomycetota</taxon>
        <taxon>Actinomycetes</taxon>
        <taxon>Propionibacteriales</taxon>
        <taxon>Kribbellaceae</taxon>
        <taxon>Kribbella</taxon>
    </lineage>
</organism>
<dbReference type="PANTHER" id="PTHR43441">
    <property type="entry name" value="RIBOSOMAL-PROTEIN-SERINE ACETYLTRANSFERASE"/>
    <property type="match status" value="1"/>
</dbReference>
<reference evidence="2 3" key="1">
    <citation type="submission" date="2020-08" db="EMBL/GenBank/DDBJ databases">
        <title>Sequencing the genomes of 1000 actinobacteria strains.</title>
        <authorList>
            <person name="Klenk H.-P."/>
        </authorList>
    </citation>
    <scope>NUCLEOTIDE SEQUENCE [LARGE SCALE GENOMIC DNA]</scope>
    <source>
        <strain evidence="2 3">DSM 28967</strain>
    </source>
</reference>
<gene>
    <name evidence="2" type="ORF">HDA39_007524</name>
</gene>
<dbReference type="SUPFAM" id="SSF55729">
    <property type="entry name" value="Acyl-CoA N-acyltransferases (Nat)"/>
    <property type="match status" value="2"/>
</dbReference>
<dbReference type="EMBL" id="JACHMY010000001">
    <property type="protein sequence ID" value="MBB5840790.1"/>
    <property type="molecule type" value="Genomic_DNA"/>
</dbReference>
<dbReference type="InterPro" id="IPR016181">
    <property type="entry name" value="Acyl_CoA_acyltransferase"/>
</dbReference>
<dbReference type="InterPro" id="IPR051908">
    <property type="entry name" value="Ribosomal_N-acetyltransferase"/>
</dbReference>
<name>A0A7W9JFD9_9ACTN</name>
<dbReference type="GO" id="GO:1990189">
    <property type="term" value="F:protein N-terminal-serine acetyltransferase activity"/>
    <property type="evidence" value="ECO:0007669"/>
    <property type="project" value="TreeGrafter"/>
</dbReference>
<proteinExistence type="predicted"/>
<accession>A0A7W9JFD9</accession>
<evidence type="ECO:0000313" key="3">
    <source>
        <dbReference type="Proteomes" id="UP000549971"/>
    </source>
</evidence>
<dbReference type="CDD" id="cd04301">
    <property type="entry name" value="NAT_SF"/>
    <property type="match status" value="1"/>
</dbReference>
<sequence length="385" mass="42351">MRFPDDVPVLTDGPVTLRAHTTADIGPAYATCQDPEMQRWTTIPVPYLQEHAVAFLTEQIPAGWADGSSYSWAIEYDGRYAGTVDLRDRQGGVGEIGFAVSPWARGNGVMTRAVKLAVRYAFEAARWHRVVWRAYVGNWGSRRVAWKAGFRSMVTMPDEGLQRGVRRDEWVASITRDDEPEPQGNWWAIPVVEGNGVRLRPLEAKDAERVMAACNDERTKLWLAGLPSPYGLDDAHGFIEGRLALAAGGDGVSWAIADPETDELLGNVSAFDLRNRIDPTIAEIGYWGHPDARGRGVMSAAVGLAIKHAFTPLDDGGLGRRRLVLYAAAPNSASAHVAEVNGFTRTGLARAASPRRDGRYEDLICFDLLATEHPDYRKLLENVVD</sequence>
<protein>
    <submittedName>
        <fullName evidence="2">RimJ/RimL family protein N-acetyltransferase</fullName>
    </submittedName>
</protein>
<dbReference type="GO" id="GO:0008999">
    <property type="term" value="F:protein-N-terminal-alanine acetyltransferase activity"/>
    <property type="evidence" value="ECO:0007669"/>
    <property type="project" value="TreeGrafter"/>
</dbReference>
<dbReference type="PROSITE" id="PS51186">
    <property type="entry name" value="GNAT"/>
    <property type="match status" value="2"/>
</dbReference>
<keyword evidence="2" id="KW-0808">Transferase</keyword>
<feature type="domain" description="N-acetyltransferase" evidence="1">
    <location>
        <begin position="27"/>
        <end position="177"/>
    </location>
</feature>
<dbReference type="InterPro" id="IPR000182">
    <property type="entry name" value="GNAT_dom"/>
</dbReference>
<dbReference type="GO" id="GO:0005737">
    <property type="term" value="C:cytoplasm"/>
    <property type="evidence" value="ECO:0007669"/>
    <property type="project" value="TreeGrafter"/>
</dbReference>
<keyword evidence="3" id="KW-1185">Reference proteome</keyword>
<dbReference type="Pfam" id="PF13302">
    <property type="entry name" value="Acetyltransf_3"/>
    <property type="match status" value="2"/>
</dbReference>
<dbReference type="Gene3D" id="3.40.630.30">
    <property type="match status" value="2"/>
</dbReference>
<comment type="caution">
    <text evidence="2">The sequence shown here is derived from an EMBL/GenBank/DDBJ whole genome shotgun (WGS) entry which is preliminary data.</text>
</comment>
<dbReference type="RefSeq" id="WP_184803414.1">
    <property type="nucleotide sequence ID" value="NZ_JACHMY010000001.1"/>
</dbReference>